<keyword evidence="2" id="KW-1185">Reference proteome</keyword>
<organism evidence="1 2">
    <name type="scientific">Photorhabdus cinerea</name>
    <dbReference type="NCBI Taxonomy" id="471575"/>
    <lineage>
        <taxon>Bacteria</taxon>
        <taxon>Pseudomonadati</taxon>
        <taxon>Pseudomonadota</taxon>
        <taxon>Gammaproteobacteria</taxon>
        <taxon>Enterobacterales</taxon>
        <taxon>Morganellaceae</taxon>
        <taxon>Photorhabdus</taxon>
    </lineage>
</organism>
<dbReference type="RefSeq" id="WP_166310409.1">
    <property type="nucleotide sequence ID" value="NZ_CAWPIB010000039.1"/>
</dbReference>
<protein>
    <submittedName>
        <fullName evidence="1">Uncharacterized protein</fullName>
    </submittedName>
</protein>
<gene>
    <name evidence="1" type="ORF">C5469_20995</name>
</gene>
<dbReference type="EMBL" id="PUJW01000039">
    <property type="protein sequence ID" value="NHB94477.1"/>
    <property type="molecule type" value="Genomic_DNA"/>
</dbReference>
<evidence type="ECO:0000313" key="1">
    <source>
        <dbReference type="EMBL" id="NHB94477.1"/>
    </source>
</evidence>
<proteinExistence type="predicted"/>
<reference evidence="1 2" key="1">
    <citation type="submission" date="2018-02" db="EMBL/GenBank/DDBJ databases">
        <authorList>
            <person name="Machado R.A."/>
        </authorList>
    </citation>
    <scope>NUCLEOTIDE SEQUENCE [LARGE SCALE GENOMIC DNA]</scope>
    <source>
        <strain evidence="1 2">DSM 19724</strain>
    </source>
</reference>
<dbReference type="Proteomes" id="UP000591844">
    <property type="component" value="Unassembled WGS sequence"/>
</dbReference>
<dbReference type="AlphaFoldDB" id="A0A7X5QHL9"/>
<name>A0A7X5QHL9_9GAMM</name>
<evidence type="ECO:0000313" key="2">
    <source>
        <dbReference type="Proteomes" id="UP000591844"/>
    </source>
</evidence>
<sequence>MELTAEHQNYMKCIANDIINLFEDKNQLLEIVKENGDLYNSLFEACTKDFFKRQKDMCEIAITDMSKCSNIVPLAILKHMQDNNMIALKV</sequence>
<comment type="caution">
    <text evidence="1">The sequence shown here is derived from an EMBL/GenBank/DDBJ whole genome shotgun (WGS) entry which is preliminary data.</text>
</comment>
<accession>A0A7X5QHL9</accession>